<dbReference type="AlphaFoldDB" id="A0AAD5REI5"/>
<evidence type="ECO:0000313" key="2">
    <source>
        <dbReference type="Proteomes" id="UP001196413"/>
    </source>
</evidence>
<dbReference type="Proteomes" id="UP001196413">
    <property type="component" value="Unassembled WGS sequence"/>
</dbReference>
<keyword evidence="2" id="KW-1185">Reference proteome</keyword>
<reference evidence="1" key="1">
    <citation type="submission" date="2021-06" db="EMBL/GenBank/DDBJ databases">
        <title>Parelaphostrongylus tenuis whole genome reference sequence.</title>
        <authorList>
            <person name="Garwood T.J."/>
            <person name="Larsen P.A."/>
            <person name="Fountain-Jones N.M."/>
            <person name="Garbe J.R."/>
            <person name="Macchietto M.G."/>
            <person name="Kania S.A."/>
            <person name="Gerhold R.W."/>
            <person name="Richards J.E."/>
            <person name="Wolf T.M."/>
        </authorList>
    </citation>
    <scope>NUCLEOTIDE SEQUENCE</scope>
    <source>
        <strain evidence="1">MNPRO001-30</strain>
        <tissue evidence="1">Meninges</tissue>
    </source>
</reference>
<accession>A0AAD5REI5</accession>
<sequence length="129" mass="14065">MASQSIYIISISLTAYCFASEHVLQLQGQSSDPPLNAILISVPVNSTVIIRCERPLNASEVRWLHNGNDLNLKHVALLEDGSLSASFRLRGEDNVILPSGFRFCQKFENVACDHARACMADGTGKTSCV</sequence>
<proteinExistence type="predicted"/>
<name>A0AAD5REI5_PARTN</name>
<organism evidence="1 2">
    <name type="scientific">Parelaphostrongylus tenuis</name>
    <name type="common">Meningeal worm</name>
    <dbReference type="NCBI Taxonomy" id="148309"/>
    <lineage>
        <taxon>Eukaryota</taxon>
        <taxon>Metazoa</taxon>
        <taxon>Ecdysozoa</taxon>
        <taxon>Nematoda</taxon>
        <taxon>Chromadorea</taxon>
        <taxon>Rhabditida</taxon>
        <taxon>Rhabditina</taxon>
        <taxon>Rhabditomorpha</taxon>
        <taxon>Strongyloidea</taxon>
        <taxon>Metastrongylidae</taxon>
        <taxon>Parelaphostrongylus</taxon>
    </lineage>
</organism>
<protein>
    <submittedName>
        <fullName evidence="1">Uncharacterized protein</fullName>
    </submittedName>
</protein>
<gene>
    <name evidence="1" type="ORF">KIN20_037390</name>
</gene>
<evidence type="ECO:0000313" key="1">
    <source>
        <dbReference type="EMBL" id="KAJ1374656.1"/>
    </source>
</evidence>
<dbReference type="EMBL" id="JAHQIW010007477">
    <property type="protein sequence ID" value="KAJ1374656.1"/>
    <property type="molecule type" value="Genomic_DNA"/>
</dbReference>
<comment type="caution">
    <text evidence="1">The sequence shown here is derived from an EMBL/GenBank/DDBJ whole genome shotgun (WGS) entry which is preliminary data.</text>
</comment>